<dbReference type="OrthoDB" id="142420at2759"/>
<reference evidence="2" key="1">
    <citation type="submission" date="2017-03" db="EMBL/GenBank/DDBJ databases">
        <title>Phytopthora megakarya and P. palmivora, two closely related causual agents of cacao black pod achieved similar genome size and gene model numbers by different mechanisms.</title>
        <authorList>
            <person name="Ali S."/>
            <person name="Shao J."/>
            <person name="Larry D.J."/>
            <person name="Kronmiller B."/>
            <person name="Shen D."/>
            <person name="Strem M.D."/>
            <person name="Melnick R.L."/>
            <person name="Guiltinan M.J."/>
            <person name="Tyler B.M."/>
            <person name="Meinhardt L.W."/>
            <person name="Bailey B.A."/>
        </authorList>
    </citation>
    <scope>NUCLEOTIDE SEQUENCE [LARGE SCALE GENOMIC DNA]</scope>
    <source>
        <strain evidence="2">zdho120</strain>
    </source>
</reference>
<sequence length="93" mass="10376">MKSFVPHLWGLSFIYTRIVLNDDRLCNTASSKNNSDGATYPRANLRCNTSTTCVSSRRDLYELSGPCLNDAHVCCLPMISQLFTVGCNSSRHE</sequence>
<evidence type="ECO:0000313" key="1">
    <source>
        <dbReference type="EMBL" id="OWZ06135.1"/>
    </source>
</evidence>
<evidence type="ECO:0000313" key="2">
    <source>
        <dbReference type="Proteomes" id="UP000198211"/>
    </source>
</evidence>
<proteinExistence type="predicted"/>
<name>A0A225VLB6_9STRA</name>
<comment type="caution">
    <text evidence="1">The sequence shown here is derived from an EMBL/GenBank/DDBJ whole genome shotgun (WGS) entry which is preliminary data.</text>
</comment>
<dbReference type="EMBL" id="NBNE01004098">
    <property type="protein sequence ID" value="OWZ06135.1"/>
    <property type="molecule type" value="Genomic_DNA"/>
</dbReference>
<organism evidence="1 2">
    <name type="scientific">Phytophthora megakarya</name>
    <dbReference type="NCBI Taxonomy" id="4795"/>
    <lineage>
        <taxon>Eukaryota</taxon>
        <taxon>Sar</taxon>
        <taxon>Stramenopiles</taxon>
        <taxon>Oomycota</taxon>
        <taxon>Peronosporomycetes</taxon>
        <taxon>Peronosporales</taxon>
        <taxon>Peronosporaceae</taxon>
        <taxon>Phytophthora</taxon>
    </lineage>
</organism>
<gene>
    <name evidence="1" type="ORF">PHMEG_00021658</name>
</gene>
<accession>A0A225VLB6</accession>
<dbReference type="AlphaFoldDB" id="A0A225VLB6"/>
<keyword evidence="2" id="KW-1185">Reference proteome</keyword>
<protein>
    <submittedName>
        <fullName evidence="1">Uncharacterized protein</fullName>
    </submittedName>
</protein>
<dbReference type="Proteomes" id="UP000198211">
    <property type="component" value="Unassembled WGS sequence"/>
</dbReference>